<name>A0A327PQ52_9BACT</name>
<organism evidence="1 2">
    <name type="scientific">Algoriphagus yeomjeoni</name>
    <dbReference type="NCBI Taxonomy" id="291403"/>
    <lineage>
        <taxon>Bacteria</taxon>
        <taxon>Pseudomonadati</taxon>
        <taxon>Bacteroidota</taxon>
        <taxon>Cytophagia</taxon>
        <taxon>Cytophagales</taxon>
        <taxon>Cyclobacteriaceae</taxon>
        <taxon>Algoriphagus</taxon>
    </lineage>
</organism>
<proteinExistence type="predicted"/>
<gene>
    <name evidence="1" type="ORF">LV83_00749</name>
</gene>
<comment type="caution">
    <text evidence="1">The sequence shown here is derived from an EMBL/GenBank/DDBJ whole genome shotgun (WGS) entry which is preliminary data.</text>
</comment>
<evidence type="ECO:0000313" key="1">
    <source>
        <dbReference type="EMBL" id="RAI93843.1"/>
    </source>
</evidence>
<dbReference type="Proteomes" id="UP000249610">
    <property type="component" value="Unassembled WGS sequence"/>
</dbReference>
<protein>
    <recommendedName>
        <fullName evidence="3">Reverse transcriptase (RNA-dependent DNA polymerase)</fullName>
    </recommendedName>
</protein>
<dbReference type="EMBL" id="QLLK01000002">
    <property type="protein sequence ID" value="RAI93843.1"/>
    <property type="molecule type" value="Genomic_DNA"/>
</dbReference>
<evidence type="ECO:0008006" key="3">
    <source>
        <dbReference type="Google" id="ProtNLM"/>
    </source>
</evidence>
<dbReference type="CDD" id="cd01646">
    <property type="entry name" value="RT_Bac_retron_I"/>
    <property type="match status" value="1"/>
</dbReference>
<dbReference type="OrthoDB" id="9780724at2"/>
<dbReference type="SUPFAM" id="SSF56317">
    <property type="entry name" value="Carbon-nitrogen hydrolase"/>
    <property type="match status" value="1"/>
</dbReference>
<accession>A0A327PQ52</accession>
<evidence type="ECO:0000313" key="2">
    <source>
        <dbReference type="Proteomes" id="UP000249610"/>
    </source>
</evidence>
<dbReference type="AlphaFoldDB" id="A0A327PQ52"/>
<reference evidence="1 2" key="1">
    <citation type="submission" date="2018-06" db="EMBL/GenBank/DDBJ databases">
        <title>Genomic Encyclopedia of Archaeal and Bacterial Type Strains, Phase II (KMG-II): from individual species to whole genera.</title>
        <authorList>
            <person name="Goeker M."/>
        </authorList>
    </citation>
    <scope>NUCLEOTIDE SEQUENCE [LARGE SCALE GENOMIC DNA]</scope>
    <source>
        <strain evidence="1 2">DSM 23446</strain>
    </source>
</reference>
<dbReference type="RefSeq" id="WP_111610190.1">
    <property type="nucleotide sequence ID" value="NZ_QLLK01000002.1"/>
</dbReference>
<dbReference type="InterPro" id="IPR036526">
    <property type="entry name" value="C-N_Hydrolase_sf"/>
</dbReference>
<keyword evidence="2" id="KW-1185">Reference proteome</keyword>
<dbReference type="Gene3D" id="3.60.110.10">
    <property type="entry name" value="Carbon-nitrogen hydrolase"/>
    <property type="match status" value="1"/>
</dbReference>
<sequence>MEFSVQNIRDAYKKLKSYVYYDHTDLVLRRQLVEFETSIGKDYLLNNPSSHYSSKKGFEYIFEDFTLEDKLDRIAKELNNYHENGEFFVGLIQKISIDYYPKKIKGERESSKKNNFISNKRIRSSYEIERLTPFINAPIELHIVAVLWILVEGYRIDSLLSNESLGNRLLLNKDKTAVVQGSGLFKPYYNQYQRWRDEAVETAVRIIKKGKNVAFLNLDLKEYFNSVKIPRSELYNGHEYEVLNSEYNLKKIFLNIHVSYTEKLNNDLNKNPQLSKDFDVALPIGLVSSYVLANHYLKKFDDSISKKVKPAYYGRYVDDLIFVIVDPETSFSETNSSKESIIENFIRAIFPEIITVVGSERIEEQSQNEDLENNAFKLEEYETLYCQLDKSLLHYFDADESHLVIDRLKQELDERTSEFRDFPEEGANNLTLAASAYHLDYDGTEGKIRTLKDYKENRFGLTLFLSNKIFSALRHQNNLTDHESEEVVRFFKGENCLNFYRLWERILTLLLVNQKPAQYVDFLFHCYEQIEALHINKETGQLRSGKVKDTLFEYLDSSNEITLSLNLDFISKTKKVERDFDFKKNALSNYNFRFVFGLQEPTNSKSYWITRFRKANMMRHNYVVHPLLTYTKSSKDGKLRSLVAIKTDFSKYQISEDLMVNSPRRVKFWECCLSVIYEDLGKRLRRQGGQGDYYTTNIFSISKKKGSIESHDYMDAAFERFAKINESHVANYEQFDHDFRDKFFNRKHDEKKNSPTVYVEEIRVDSNKRLPKAIKIAFANTQVRLSNVILGMRGTPNLDSDRYDSLAAILNAASKEKSNLLLFPECFIPINLLSSLAKYSERNDFAIITGIEHVKVKDSVFNFVVTILPTEVGGISDSVVSIRLKNHYSHEEQSLIKGDHLKVPLPKVYRHDIFNWRNFYFSPYYCFELANVWHRSLFRSKLDMLVGVEWNKDTNYFSNIVESCARDLHCFIAQVNTSQYGDSRLTQPTESARMDLLRLKGGLNDTILVSEIELSAIREFQRKTYEVTRERKEYKPLPPDYDFNFVLKRINNESVL</sequence>